<evidence type="ECO:0000313" key="3">
    <source>
        <dbReference type="Proteomes" id="UP001500368"/>
    </source>
</evidence>
<evidence type="ECO:0000256" key="1">
    <source>
        <dbReference type="SAM" id="Phobius"/>
    </source>
</evidence>
<sequence length="77" mass="8023">MGGALLALLVEEAVMVITPAFVPALLPVFVPVCVVVFALACVAVVLAVYLGLALRPCLTISNLFSIIPCFSVMVEGF</sequence>
<feature type="transmembrane region" description="Helical" evidence="1">
    <location>
        <begin position="57"/>
        <end position="74"/>
    </location>
</feature>
<evidence type="ECO:0008006" key="4">
    <source>
        <dbReference type="Google" id="ProtNLM"/>
    </source>
</evidence>
<organism evidence="2 3">
    <name type="scientific">Nesterenkonia rhizosphaerae</name>
    <dbReference type="NCBI Taxonomy" id="1348272"/>
    <lineage>
        <taxon>Bacteria</taxon>
        <taxon>Bacillati</taxon>
        <taxon>Actinomycetota</taxon>
        <taxon>Actinomycetes</taxon>
        <taxon>Micrococcales</taxon>
        <taxon>Micrococcaceae</taxon>
        <taxon>Nesterenkonia</taxon>
    </lineage>
</organism>
<reference evidence="3" key="1">
    <citation type="journal article" date="2019" name="Int. J. Syst. Evol. Microbiol.">
        <title>The Global Catalogue of Microorganisms (GCM) 10K type strain sequencing project: providing services to taxonomists for standard genome sequencing and annotation.</title>
        <authorList>
            <consortium name="The Broad Institute Genomics Platform"/>
            <consortium name="The Broad Institute Genome Sequencing Center for Infectious Disease"/>
            <person name="Wu L."/>
            <person name="Ma J."/>
        </authorList>
    </citation>
    <scope>NUCLEOTIDE SEQUENCE [LARGE SCALE GENOMIC DNA]</scope>
    <source>
        <strain evidence="3">JCM 19129</strain>
    </source>
</reference>
<name>A0ABP9FXL4_9MICC</name>
<feature type="transmembrane region" description="Helical" evidence="1">
    <location>
        <begin position="25"/>
        <end position="50"/>
    </location>
</feature>
<accession>A0ABP9FXL4</accession>
<keyword evidence="3" id="KW-1185">Reference proteome</keyword>
<comment type="caution">
    <text evidence="2">The sequence shown here is derived from an EMBL/GenBank/DDBJ whole genome shotgun (WGS) entry which is preliminary data.</text>
</comment>
<dbReference type="RefSeq" id="WP_345477602.1">
    <property type="nucleotide sequence ID" value="NZ_BAABLW010000007.1"/>
</dbReference>
<dbReference type="EMBL" id="BAABLW010000007">
    <property type="protein sequence ID" value="GAA4921186.1"/>
    <property type="molecule type" value="Genomic_DNA"/>
</dbReference>
<gene>
    <name evidence="2" type="ORF">GCM10025790_16830</name>
</gene>
<proteinExistence type="predicted"/>
<protein>
    <recommendedName>
        <fullName evidence="4">ABC transmembrane type-1 domain-containing protein</fullName>
    </recommendedName>
</protein>
<keyword evidence="1" id="KW-1133">Transmembrane helix</keyword>
<keyword evidence="1" id="KW-0812">Transmembrane</keyword>
<evidence type="ECO:0000313" key="2">
    <source>
        <dbReference type="EMBL" id="GAA4921186.1"/>
    </source>
</evidence>
<keyword evidence="1" id="KW-0472">Membrane</keyword>
<dbReference type="Proteomes" id="UP001500368">
    <property type="component" value="Unassembled WGS sequence"/>
</dbReference>